<evidence type="ECO:0000313" key="2">
    <source>
        <dbReference type="Proteomes" id="UP000830671"/>
    </source>
</evidence>
<sequence length="181" mass="19554">MQRRSQYTENQAHKLSSLVFALPISQKYKFPYPWRNGNSDSTHATGTLDLIQSRLPVSSRPAAKNFVDSMGVWFGNFDFTEPSLGKSWFGQSYLTLPTLAHCLVSLTPTMPAMSCITFVGARPEVLVQDAAGPPADPPSSGILSSGIMIGSRLFANSGHPPRDAARGAELPIRLSALMGES</sequence>
<organism evidence="1 2">
    <name type="scientific">Colletotrichum lupini</name>
    <dbReference type="NCBI Taxonomy" id="145971"/>
    <lineage>
        <taxon>Eukaryota</taxon>
        <taxon>Fungi</taxon>
        <taxon>Dikarya</taxon>
        <taxon>Ascomycota</taxon>
        <taxon>Pezizomycotina</taxon>
        <taxon>Sordariomycetes</taxon>
        <taxon>Hypocreomycetidae</taxon>
        <taxon>Glomerellales</taxon>
        <taxon>Glomerellaceae</taxon>
        <taxon>Colletotrichum</taxon>
        <taxon>Colletotrichum acutatum species complex</taxon>
    </lineage>
</organism>
<proteinExistence type="predicted"/>
<keyword evidence="2" id="KW-1185">Reference proteome</keyword>
<dbReference type="AlphaFoldDB" id="A0A9Q8SI33"/>
<protein>
    <submittedName>
        <fullName evidence="1">Uncharacterized protein</fullName>
    </submittedName>
</protein>
<name>A0A9Q8SI33_9PEZI</name>
<accession>A0A9Q8SI33</accession>
<gene>
    <name evidence="1" type="ORF">CLUP02_03017</name>
</gene>
<dbReference type="Proteomes" id="UP000830671">
    <property type="component" value="Chromosome 2"/>
</dbReference>
<dbReference type="GeneID" id="73337054"/>
<dbReference type="EMBL" id="CP019474">
    <property type="protein sequence ID" value="UQC77548.1"/>
    <property type="molecule type" value="Genomic_DNA"/>
</dbReference>
<dbReference type="KEGG" id="clup:CLUP02_03017"/>
<reference evidence="1" key="1">
    <citation type="journal article" date="2021" name="Mol. Plant Microbe Interact.">
        <title>Complete Genome Sequence of the Plant-Pathogenic Fungus Colletotrichum lupini.</title>
        <authorList>
            <person name="Baroncelli R."/>
            <person name="Pensec F."/>
            <person name="Da Lio D."/>
            <person name="Boufleur T."/>
            <person name="Vicente I."/>
            <person name="Sarrocco S."/>
            <person name="Picot A."/>
            <person name="Baraldi E."/>
            <person name="Sukno S."/>
            <person name="Thon M."/>
            <person name="Le Floch G."/>
        </authorList>
    </citation>
    <scope>NUCLEOTIDE SEQUENCE</scope>
    <source>
        <strain evidence="1">IMI 504893</strain>
    </source>
</reference>
<dbReference type="RefSeq" id="XP_049139187.1">
    <property type="nucleotide sequence ID" value="XM_049282044.1"/>
</dbReference>
<evidence type="ECO:0000313" key="1">
    <source>
        <dbReference type="EMBL" id="UQC77548.1"/>
    </source>
</evidence>